<dbReference type="EMBL" id="GHWJ01010174">
    <property type="protein sequence ID" value="NOV42911.1"/>
    <property type="molecule type" value="Transcribed_RNA"/>
</dbReference>
<name>A0A6M2DCE8_RHIMP</name>
<reference evidence="2" key="1">
    <citation type="submission" date="2019-09" db="EMBL/GenBank/DDBJ databases">
        <title>Organ-specific transcriptomic study of the physiology of the cattle tick, Rhipicephalus microplus.</title>
        <authorList>
            <person name="Tirloni L."/>
            <person name="Braz G."/>
            <person name="Gandara A.C.P."/>
            <person name="Sabadin G.A."/>
            <person name="da Silva R.M."/>
            <person name="Guizzo M.G."/>
            <person name="Machado J.A."/>
            <person name="Costa E.P."/>
            <person name="Gomes H.F."/>
            <person name="Moraes J."/>
            <person name="Mota M.B.S."/>
            <person name="Mesquita R.D."/>
            <person name="Alvarenga P.H."/>
            <person name="Alves F."/>
            <person name="Seixas A."/>
            <person name="da Fonseca R.N."/>
            <person name="Fogaca A."/>
            <person name="Logullo C."/>
            <person name="Tanaka A."/>
            <person name="Daffre S."/>
            <person name="Termignoni C."/>
            <person name="Vaz I.S.Jr."/>
            <person name="Oliveira P.L."/>
            <person name="Ribeiro J.M."/>
        </authorList>
    </citation>
    <scope>NUCLEOTIDE SEQUENCE</scope>
    <source>
        <strain evidence="2">Porto Alegre</strain>
    </source>
</reference>
<dbReference type="PROSITE" id="PS51257">
    <property type="entry name" value="PROKAR_LIPOPROTEIN"/>
    <property type="match status" value="1"/>
</dbReference>
<sequence length="97" mass="11100">MKSATVFGGFLISPAMSSCLTDRMSRRIFFSGMSRLAWWKSLIISPVNIATFSFGICIRVSRKAAAFYLRTTRREKRSVKVVRNLVRQTSQVVRLCF</sequence>
<protein>
    <submittedName>
        <fullName evidence="2">Uncharacterized protein</fullName>
    </submittedName>
</protein>
<evidence type="ECO:0000313" key="2">
    <source>
        <dbReference type="EMBL" id="NOV42911.1"/>
    </source>
</evidence>
<keyword evidence="1" id="KW-0812">Transmembrane</keyword>
<proteinExistence type="predicted"/>
<feature type="transmembrane region" description="Helical" evidence="1">
    <location>
        <begin position="41"/>
        <end position="60"/>
    </location>
</feature>
<dbReference type="AlphaFoldDB" id="A0A6M2DCE8"/>
<accession>A0A6M2DCE8</accession>
<organism evidence="2">
    <name type="scientific">Rhipicephalus microplus</name>
    <name type="common">Cattle tick</name>
    <name type="synonym">Boophilus microplus</name>
    <dbReference type="NCBI Taxonomy" id="6941"/>
    <lineage>
        <taxon>Eukaryota</taxon>
        <taxon>Metazoa</taxon>
        <taxon>Ecdysozoa</taxon>
        <taxon>Arthropoda</taxon>
        <taxon>Chelicerata</taxon>
        <taxon>Arachnida</taxon>
        <taxon>Acari</taxon>
        <taxon>Parasitiformes</taxon>
        <taxon>Ixodida</taxon>
        <taxon>Ixodoidea</taxon>
        <taxon>Ixodidae</taxon>
        <taxon>Rhipicephalinae</taxon>
        <taxon>Rhipicephalus</taxon>
        <taxon>Boophilus</taxon>
    </lineage>
</organism>
<evidence type="ECO:0000256" key="1">
    <source>
        <dbReference type="SAM" id="Phobius"/>
    </source>
</evidence>
<keyword evidence="1" id="KW-0472">Membrane</keyword>
<keyword evidence="1" id="KW-1133">Transmembrane helix</keyword>